<dbReference type="Pfam" id="PF00892">
    <property type="entry name" value="EamA"/>
    <property type="match status" value="1"/>
</dbReference>
<evidence type="ECO:0000259" key="3">
    <source>
        <dbReference type="Pfam" id="PF00892"/>
    </source>
</evidence>
<dbReference type="InterPro" id="IPR037185">
    <property type="entry name" value="EmrE-like"/>
</dbReference>
<evidence type="ECO:0000313" key="4">
    <source>
        <dbReference type="EMBL" id="GAA1965180.1"/>
    </source>
</evidence>
<organism evidence="4 5">
    <name type="scientific">Nocardioides panacihumi</name>
    <dbReference type="NCBI Taxonomy" id="400774"/>
    <lineage>
        <taxon>Bacteria</taxon>
        <taxon>Bacillati</taxon>
        <taxon>Actinomycetota</taxon>
        <taxon>Actinomycetes</taxon>
        <taxon>Propionibacteriales</taxon>
        <taxon>Nocardioidaceae</taxon>
        <taxon>Nocardioides</taxon>
    </lineage>
</organism>
<accession>A0ABN2R8F6</accession>
<keyword evidence="2" id="KW-0472">Membrane</keyword>
<keyword evidence="5" id="KW-1185">Reference proteome</keyword>
<sequence>MSRTSARTGVAMAIASMLCVQLGLAASVGLIDTIGPEGTAWLRLSWAGLLLLALLRPRPSMFDRRSFAATVALGVATGGVTLLFMASIARLPLGTASALEFLGPLGVAVVRSAGLARVWALLAGVGVVLLTEPWAGTADLLGVAFALGAAVCWAAYIVLTQRVGDEVSGIVGLSVSMPVAAIVATVVAGPEVFGRLTPEIVIVGLGLAILLPVVPFSLELLALRRLNAGAFGTLMALEPAFALLIGLLVLHQVPSALGVVGVCFVVAAGVGAERSGARSAHGTAAAGAKESAVRAMVGSPPQLSR</sequence>
<dbReference type="EMBL" id="BAAAPB010000002">
    <property type="protein sequence ID" value="GAA1965180.1"/>
    <property type="molecule type" value="Genomic_DNA"/>
</dbReference>
<dbReference type="Proteomes" id="UP001500571">
    <property type="component" value="Unassembled WGS sequence"/>
</dbReference>
<dbReference type="RefSeq" id="WP_344045450.1">
    <property type="nucleotide sequence ID" value="NZ_BAAAPB010000002.1"/>
</dbReference>
<protein>
    <submittedName>
        <fullName evidence="4">EamA family transporter</fullName>
    </submittedName>
</protein>
<feature type="transmembrane region" description="Helical" evidence="2">
    <location>
        <begin position="200"/>
        <end position="223"/>
    </location>
</feature>
<comment type="similarity">
    <text evidence="1">Belongs to the EamA transporter family.</text>
</comment>
<keyword evidence="2" id="KW-0812">Transmembrane</keyword>
<feature type="transmembrane region" description="Helical" evidence="2">
    <location>
        <begin position="230"/>
        <end position="250"/>
    </location>
</feature>
<comment type="caution">
    <text evidence="4">The sequence shown here is derived from an EMBL/GenBank/DDBJ whole genome shotgun (WGS) entry which is preliminary data.</text>
</comment>
<evidence type="ECO:0000256" key="1">
    <source>
        <dbReference type="ARBA" id="ARBA00007362"/>
    </source>
</evidence>
<proteinExistence type="inferred from homology"/>
<feature type="transmembrane region" description="Helical" evidence="2">
    <location>
        <begin position="67"/>
        <end position="85"/>
    </location>
</feature>
<gene>
    <name evidence="4" type="ORF">GCM10009798_26820</name>
</gene>
<feature type="domain" description="EamA" evidence="3">
    <location>
        <begin position="141"/>
        <end position="268"/>
    </location>
</feature>
<dbReference type="InterPro" id="IPR000620">
    <property type="entry name" value="EamA_dom"/>
</dbReference>
<evidence type="ECO:0000313" key="5">
    <source>
        <dbReference type="Proteomes" id="UP001500571"/>
    </source>
</evidence>
<evidence type="ECO:0000256" key="2">
    <source>
        <dbReference type="SAM" id="Phobius"/>
    </source>
</evidence>
<dbReference type="SUPFAM" id="SSF103481">
    <property type="entry name" value="Multidrug resistance efflux transporter EmrE"/>
    <property type="match status" value="1"/>
</dbReference>
<feature type="transmembrane region" description="Helical" evidence="2">
    <location>
        <begin position="256"/>
        <end position="272"/>
    </location>
</feature>
<name>A0ABN2R8F6_9ACTN</name>
<keyword evidence="2" id="KW-1133">Transmembrane helix</keyword>
<reference evidence="4 5" key="1">
    <citation type="journal article" date="2019" name="Int. J. Syst. Evol. Microbiol.">
        <title>The Global Catalogue of Microorganisms (GCM) 10K type strain sequencing project: providing services to taxonomists for standard genome sequencing and annotation.</title>
        <authorList>
            <consortium name="The Broad Institute Genomics Platform"/>
            <consortium name="The Broad Institute Genome Sequencing Center for Infectious Disease"/>
            <person name="Wu L."/>
            <person name="Ma J."/>
        </authorList>
    </citation>
    <scope>NUCLEOTIDE SEQUENCE [LARGE SCALE GENOMIC DNA]</scope>
    <source>
        <strain evidence="4 5">JCM 15309</strain>
    </source>
</reference>
<feature type="transmembrane region" description="Helical" evidence="2">
    <location>
        <begin position="140"/>
        <end position="158"/>
    </location>
</feature>
<feature type="transmembrane region" description="Helical" evidence="2">
    <location>
        <begin position="170"/>
        <end position="188"/>
    </location>
</feature>